<reference evidence="2 3" key="1">
    <citation type="submission" date="2024-09" db="EMBL/GenBank/DDBJ databases">
        <title>Chromosome-scale assembly of Riccia fluitans.</title>
        <authorList>
            <person name="Paukszto L."/>
            <person name="Sawicki J."/>
            <person name="Karawczyk K."/>
            <person name="Piernik-Szablinska J."/>
            <person name="Szczecinska M."/>
            <person name="Mazdziarz M."/>
        </authorList>
    </citation>
    <scope>NUCLEOTIDE SEQUENCE [LARGE SCALE GENOMIC DNA]</scope>
    <source>
        <strain evidence="2">Rf_01</strain>
        <tissue evidence="2">Aerial parts of the thallus</tissue>
    </source>
</reference>
<protein>
    <submittedName>
        <fullName evidence="2">Uncharacterized protein</fullName>
    </submittedName>
</protein>
<dbReference type="Proteomes" id="UP001605036">
    <property type="component" value="Unassembled WGS sequence"/>
</dbReference>
<evidence type="ECO:0000256" key="1">
    <source>
        <dbReference type="SAM" id="MobiDB-lite"/>
    </source>
</evidence>
<keyword evidence="3" id="KW-1185">Reference proteome</keyword>
<evidence type="ECO:0000313" key="3">
    <source>
        <dbReference type="Proteomes" id="UP001605036"/>
    </source>
</evidence>
<gene>
    <name evidence="2" type="ORF">R1flu_004005</name>
</gene>
<comment type="caution">
    <text evidence="2">The sequence shown here is derived from an EMBL/GenBank/DDBJ whole genome shotgun (WGS) entry which is preliminary data.</text>
</comment>
<feature type="region of interest" description="Disordered" evidence="1">
    <location>
        <begin position="40"/>
        <end position="94"/>
    </location>
</feature>
<dbReference type="AlphaFoldDB" id="A0ABD1YPL1"/>
<dbReference type="EMBL" id="JBHFFA010000003">
    <property type="protein sequence ID" value="KAL2632526.1"/>
    <property type="molecule type" value="Genomic_DNA"/>
</dbReference>
<proteinExistence type="predicted"/>
<sequence>MLTLVAQLGQSGERGKMLNEADSVAKHVCGGTYKHLNVRGKQEMSERKGHGRTWLASCAGGNGEEGASSMRAVGAETMDKGETLQNHRGRSVKP</sequence>
<accession>A0ABD1YPL1</accession>
<evidence type="ECO:0000313" key="2">
    <source>
        <dbReference type="EMBL" id="KAL2632526.1"/>
    </source>
</evidence>
<organism evidence="2 3">
    <name type="scientific">Riccia fluitans</name>
    <dbReference type="NCBI Taxonomy" id="41844"/>
    <lineage>
        <taxon>Eukaryota</taxon>
        <taxon>Viridiplantae</taxon>
        <taxon>Streptophyta</taxon>
        <taxon>Embryophyta</taxon>
        <taxon>Marchantiophyta</taxon>
        <taxon>Marchantiopsida</taxon>
        <taxon>Marchantiidae</taxon>
        <taxon>Marchantiales</taxon>
        <taxon>Ricciaceae</taxon>
        <taxon>Riccia</taxon>
    </lineage>
</organism>
<name>A0ABD1YPL1_9MARC</name>